<dbReference type="SUPFAM" id="SSF52540">
    <property type="entry name" value="P-loop containing nucleoside triphosphate hydrolases"/>
    <property type="match status" value="1"/>
</dbReference>
<gene>
    <name evidence="5" type="ORF">PBRASI_LOCUS10229</name>
</gene>
<sequence>AGPKRFLDIQFRLLREDMLRPLRDGLYNFVAGLSDNEQQMAKLINKSGRFKYDKGKINGDLNVYSNVRFKNIKVDKNRGFSVRVGFKPPKAGKSNKQRKIYWERSKKLLNGSLICVLWAPNLDEDKSVKNSTNGYTLYFGVITDRQENSLAANENEATIGVHFMDTSIYPIVLEDINRTPDVRSKTPDRFMVESTGVYFESYVHILKALQDLNPGALPFSRHLAPVTEEDLSADIEPPLYARAPGFRFDLSILLGKNENFMLDPTDELSQDRAIKKLTEANVLDRSQAEALVCSLCREVALIEGPPGTGKTYVGVELMKVLLDSKNRKRAAIGPVLTICFTNHALDQFLEHLLHAGIKKIVRLGSRSKSEEIKPFALEEQCRNQGKTVEQSRMLRAAYKELDRLSAEAKELTGQLSRKTINWNATALFLLTNYPSIYEQLCEDHADANNEEDEFEGEWETVSGGRGHEDRFSQWVHGSDLKQIMNDLRNKEKGKQKQREPQLLSTHNQYDYLQDMEEMQDQETKLIYGEDANQEIHKDLMPAERINEEDANQEIHKDLMPAERINEEDANQEIHKDLMPAERINDDGIQVWKQQDLEIPKTDRDLEILLQEQNVWKMSMNERIKLHNHWRELIHKDVIQRLADLEKKYTEKRKEIDDIRDGVRKKILSSTHVIGMTTNGAAKFQSLIRSVGPRIIVCEEAGEVLEAHILAPLKETQHLILIGDHLQLRPHITTYELSLDSNVGKKFALDRSMFERLVNDKKPMVQLLTQRRMRSEIADLVRETLYPNLIDHACTAAYPRVRGTTHNLFLFDHKNPEDAAGSNQFAVQSHSSSFEVKMVVEMVKYFVRNGYDKNGDVAVLTPYLGQMIQIRDALSQQFVVVIDERDGEQIAMMTEDNESKEDESSSVSIAVASNKSLAKQVTLRTIDNFQGEEATIVIISLVRNVNQANGSGSIGFLKSENRTNVLLSRAKHGMFLLGNANLLAERAQQDKTTMWPTVIDILREKGQLGNAFPLQCNRHPNTLSFVERPEQFSEFAPDGGCQEPCGFTLKCGHVCQYKCHSDDPDHLGIKCGKPCQRLHEPCQHTCPKLCGDTCGNCVMTINNVGLPCGHVKNKAPCYQTHDPTEIKCNELIDCILPRCGHEQKRHCFEATKDVLCTQQCGILLPCGHFCLSNCEDCQRRSIRASSAEEALLDGESHVIRSSHAPCKQMCERNLYCEHRCEIKNALNHAMSVQNHAIGSANIRKS</sequence>
<evidence type="ECO:0000313" key="5">
    <source>
        <dbReference type="EMBL" id="CAG8650222.1"/>
    </source>
</evidence>
<evidence type="ECO:0000256" key="1">
    <source>
        <dbReference type="SAM" id="Coils"/>
    </source>
</evidence>
<dbReference type="GO" id="GO:0004386">
    <property type="term" value="F:helicase activity"/>
    <property type="evidence" value="ECO:0007669"/>
    <property type="project" value="InterPro"/>
</dbReference>
<evidence type="ECO:0000313" key="6">
    <source>
        <dbReference type="Proteomes" id="UP000789739"/>
    </source>
</evidence>
<feature type="non-terminal residue" evidence="5">
    <location>
        <position position="1"/>
    </location>
</feature>
<dbReference type="Pfam" id="PF13086">
    <property type="entry name" value="AAA_11"/>
    <property type="match status" value="1"/>
</dbReference>
<dbReference type="AlphaFoldDB" id="A0A9N9DRX6"/>
<dbReference type="Gene3D" id="3.40.50.300">
    <property type="entry name" value="P-loop containing nucleotide triphosphate hydrolases"/>
    <property type="match status" value="3"/>
</dbReference>
<dbReference type="FunFam" id="3.40.50.300:FF:001660">
    <property type="entry name" value="NF-X1 finger and helicase protein, putative"/>
    <property type="match status" value="1"/>
</dbReference>
<reference evidence="5" key="1">
    <citation type="submission" date="2021-06" db="EMBL/GenBank/DDBJ databases">
        <authorList>
            <person name="Kallberg Y."/>
            <person name="Tangrot J."/>
            <person name="Rosling A."/>
        </authorList>
    </citation>
    <scope>NUCLEOTIDE SEQUENCE</scope>
    <source>
        <strain evidence="5">BR232B</strain>
    </source>
</reference>
<dbReference type="GO" id="GO:0031048">
    <property type="term" value="P:regulatory ncRNA-mediated heterochromatin formation"/>
    <property type="evidence" value="ECO:0007669"/>
    <property type="project" value="TreeGrafter"/>
</dbReference>
<feature type="domain" description="DNA2/NAM7 helicase-like C-terminal" evidence="3">
    <location>
        <begin position="748"/>
        <end position="979"/>
    </location>
</feature>
<name>A0A9N9DRX6_9GLOM</name>
<dbReference type="InterPro" id="IPR041679">
    <property type="entry name" value="DNA2/NAM7-like_C"/>
</dbReference>
<evidence type="ECO:0000259" key="4">
    <source>
        <dbReference type="Pfam" id="PF25396"/>
    </source>
</evidence>
<dbReference type="Proteomes" id="UP000789739">
    <property type="component" value="Unassembled WGS sequence"/>
</dbReference>
<feature type="domain" description="DNA2/NAM7 helicase helicase" evidence="2">
    <location>
        <begin position="283"/>
        <end position="731"/>
    </location>
</feature>
<keyword evidence="6" id="KW-1185">Reference proteome</keyword>
<feature type="coiled-coil region" evidence="1">
    <location>
        <begin position="634"/>
        <end position="661"/>
    </location>
</feature>
<dbReference type="PANTHER" id="PTHR10887">
    <property type="entry name" value="DNA2/NAM7 HELICASE FAMILY"/>
    <property type="match status" value="1"/>
</dbReference>
<proteinExistence type="predicted"/>
<dbReference type="GO" id="GO:0031380">
    <property type="term" value="C:nuclear RNA-directed RNA polymerase complex"/>
    <property type="evidence" value="ECO:0007669"/>
    <property type="project" value="TreeGrafter"/>
</dbReference>
<comment type="caution">
    <text evidence="5">The sequence shown here is derived from an EMBL/GenBank/DDBJ whole genome shotgun (WGS) entry which is preliminary data.</text>
</comment>
<keyword evidence="1" id="KW-0175">Coiled coil</keyword>
<accession>A0A9N9DRX6</accession>
<dbReference type="Pfam" id="PF25396">
    <property type="entry name" value="ZNFX1"/>
    <property type="match status" value="1"/>
</dbReference>
<dbReference type="OrthoDB" id="2423195at2759"/>
<dbReference type="InterPro" id="IPR047187">
    <property type="entry name" value="SF1_C_Upf1"/>
</dbReference>
<dbReference type="CDD" id="cd18808">
    <property type="entry name" value="SF1_C_Upf1"/>
    <property type="match status" value="1"/>
</dbReference>
<dbReference type="CDD" id="cd06008">
    <property type="entry name" value="NF-X1-zinc-finger"/>
    <property type="match status" value="1"/>
</dbReference>
<dbReference type="InterPro" id="IPR041677">
    <property type="entry name" value="DNA2/NAM7_AAA_11"/>
</dbReference>
<feature type="domain" description="ZNFX1" evidence="4">
    <location>
        <begin position="58"/>
        <end position="154"/>
    </location>
</feature>
<dbReference type="PANTHER" id="PTHR10887:SF445">
    <property type="entry name" value="NFX1-TYPE ZINC FINGER-CONTAINING PROTEIN 1"/>
    <property type="match status" value="1"/>
</dbReference>
<feature type="non-terminal residue" evidence="5">
    <location>
        <position position="1244"/>
    </location>
</feature>
<dbReference type="InterPro" id="IPR045055">
    <property type="entry name" value="DNA2/NAM7-like"/>
</dbReference>
<evidence type="ECO:0000259" key="2">
    <source>
        <dbReference type="Pfam" id="PF13086"/>
    </source>
</evidence>
<dbReference type="EMBL" id="CAJVPI010002838">
    <property type="protein sequence ID" value="CAG8650222.1"/>
    <property type="molecule type" value="Genomic_DNA"/>
</dbReference>
<organism evidence="5 6">
    <name type="scientific">Paraglomus brasilianum</name>
    <dbReference type="NCBI Taxonomy" id="144538"/>
    <lineage>
        <taxon>Eukaryota</taxon>
        <taxon>Fungi</taxon>
        <taxon>Fungi incertae sedis</taxon>
        <taxon>Mucoromycota</taxon>
        <taxon>Glomeromycotina</taxon>
        <taxon>Glomeromycetes</taxon>
        <taxon>Paraglomerales</taxon>
        <taxon>Paraglomeraceae</taxon>
        <taxon>Paraglomus</taxon>
    </lineage>
</organism>
<feature type="coiled-coil region" evidence="1">
    <location>
        <begin position="394"/>
        <end position="457"/>
    </location>
</feature>
<dbReference type="InterPro" id="IPR057373">
    <property type="entry name" value="ZNFX1"/>
</dbReference>
<evidence type="ECO:0000259" key="3">
    <source>
        <dbReference type="Pfam" id="PF13087"/>
    </source>
</evidence>
<dbReference type="InterPro" id="IPR027417">
    <property type="entry name" value="P-loop_NTPase"/>
</dbReference>
<dbReference type="Pfam" id="PF13087">
    <property type="entry name" value="AAA_12"/>
    <property type="match status" value="1"/>
</dbReference>
<protein>
    <submittedName>
        <fullName evidence="5">4167_t:CDS:1</fullName>
    </submittedName>
</protein>